<keyword evidence="11" id="KW-1185">Reference proteome</keyword>
<dbReference type="InterPro" id="IPR051447">
    <property type="entry name" value="Lipoprotein-release_system"/>
</dbReference>
<evidence type="ECO:0000256" key="2">
    <source>
        <dbReference type="ARBA" id="ARBA00005236"/>
    </source>
</evidence>
<dbReference type="EMBL" id="CP071090">
    <property type="protein sequence ID" value="QSQ21967.1"/>
    <property type="molecule type" value="Genomic_DNA"/>
</dbReference>
<dbReference type="PANTHER" id="PTHR30489">
    <property type="entry name" value="LIPOPROTEIN-RELEASING SYSTEM TRANSMEMBRANE PROTEIN LOLE"/>
    <property type="match status" value="1"/>
</dbReference>
<evidence type="ECO:0000256" key="3">
    <source>
        <dbReference type="ARBA" id="ARBA00022475"/>
    </source>
</evidence>
<comment type="subcellular location">
    <subcellularLocation>
        <location evidence="1">Cell membrane</location>
        <topology evidence="1">Multi-pass membrane protein</topology>
    </subcellularLocation>
</comment>
<dbReference type="InterPro" id="IPR003838">
    <property type="entry name" value="ABC3_permease_C"/>
</dbReference>
<proteinExistence type="inferred from homology"/>
<evidence type="ECO:0000259" key="9">
    <source>
        <dbReference type="Pfam" id="PF12704"/>
    </source>
</evidence>
<evidence type="ECO:0000256" key="6">
    <source>
        <dbReference type="ARBA" id="ARBA00023136"/>
    </source>
</evidence>
<feature type="transmembrane region" description="Helical" evidence="7">
    <location>
        <begin position="270"/>
        <end position="294"/>
    </location>
</feature>
<evidence type="ECO:0000256" key="7">
    <source>
        <dbReference type="SAM" id="Phobius"/>
    </source>
</evidence>
<accession>A0ABX7NWX2</accession>
<dbReference type="PANTHER" id="PTHR30489:SF0">
    <property type="entry name" value="LIPOPROTEIN-RELEASING SYSTEM TRANSMEMBRANE PROTEIN LOLE"/>
    <property type="match status" value="1"/>
</dbReference>
<dbReference type="RefSeq" id="WP_206723544.1">
    <property type="nucleotide sequence ID" value="NZ_CP071090.1"/>
</dbReference>
<feature type="transmembrane region" description="Helical" evidence="7">
    <location>
        <begin position="20"/>
        <end position="38"/>
    </location>
</feature>
<feature type="domain" description="ABC3 transporter permease C-terminal" evidence="8">
    <location>
        <begin position="273"/>
        <end position="399"/>
    </location>
</feature>
<dbReference type="Pfam" id="PF02687">
    <property type="entry name" value="FtsX"/>
    <property type="match status" value="1"/>
</dbReference>
<feature type="transmembrane region" description="Helical" evidence="7">
    <location>
        <begin position="315"/>
        <end position="343"/>
    </location>
</feature>
<evidence type="ECO:0000313" key="10">
    <source>
        <dbReference type="EMBL" id="QSQ21967.1"/>
    </source>
</evidence>
<dbReference type="InterPro" id="IPR025857">
    <property type="entry name" value="MacB_PCD"/>
</dbReference>
<evidence type="ECO:0000256" key="1">
    <source>
        <dbReference type="ARBA" id="ARBA00004651"/>
    </source>
</evidence>
<evidence type="ECO:0000313" key="11">
    <source>
        <dbReference type="Proteomes" id="UP000662747"/>
    </source>
</evidence>
<dbReference type="Proteomes" id="UP000662747">
    <property type="component" value="Chromosome"/>
</dbReference>
<organism evidence="10 11">
    <name type="scientific">Pyxidicoccus parkwayensis</name>
    <dbReference type="NCBI Taxonomy" id="2813578"/>
    <lineage>
        <taxon>Bacteria</taxon>
        <taxon>Pseudomonadati</taxon>
        <taxon>Myxococcota</taxon>
        <taxon>Myxococcia</taxon>
        <taxon>Myxococcales</taxon>
        <taxon>Cystobacterineae</taxon>
        <taxon>Myxococcaceae</taxon>
        <taxon>Pyxidicoccus</taxon>
    </lineage>
</organism>
<sequence length="406" mass="43236">MSPLLTLAVRNLTRSKARNAITTGAILFGVAVSLFLGARIKGMQNATIDDVVDARVGAIQVHRRGYFDLKENQPLKLDLPQDPALEAKLRAVPGVREVMPRIAFSGQVSNGSRATLIAGQGMDPARELAVLPLAHREVRGRPLSAEVPQGAVMGQDLANALELKPGASLVLQATTQKRKENAVDLDLVGTVISLNPQESKRTLNLTLVQAQRLLRMDGRVTEYVVAVKNRDEVDAVAARLRTELGDGYEVHTWAELRPTVVDRIRIQQTMLTIIVGVCVILAVFGVANAMWMSVKERTREIGTMLAMGIRRWEVGGLFLLEAALQALLGGALGAGLVFAQVAVSAAQGGIQTTLPGGTAPLTIIPTIAPGLLAAVLLTSTLGAVVASVFPALRAARLHPVEALRSL</sequence>
<keyword evidence="3" id="KW-1003">Cell membrane</keyword>
<keyword evidence="5 7" id="KW-1133">Transmembrane helix</keyword>
<keyword evidence="6 7" id="KW-0472">Membrane</keyword>
<protein>
    <submittedName>
        <fullName evidence="10">ABC transporter permease</fullName>
    </submittedName>
</protein>
<evidence type="ECO:0000259" key="8">
    <source>
        <dbReference type="Pfam" id="PF02687"/>
    </source>
</evidence>
<gene>
    <name evidence="10" type="ORF">JY651_43635</name>
</gene>
<comment type="similarity">
    <text evidence="2">Belongs to the ABC-4 integral membrane protein family. LolC/E subfamily.</text>
</comment>
<keyword evidence="4 7" id="KW-0812">Transmembrane</keyword>
<evidence type="ECO:0000256" key="4">
    <source>
        <dbReference type="ARBA" id="ARBA00022692"/>
    </source>
</evidence>
<dbReference type="Pfam" id="PF12704">
    <property type="entry name" value="MacB_PCD"/>
    <property type="match status" value="1"/>
</dbReference>
<evidence type="ECO:0000256" key="5">
    <source>
        <dbReference type="ARBA" id="ARBA00022989"/>
    </source>
</evidence>
<name>A0ABX7NWX2_9BACT</name>
<reference evidence="10 11" key="1">
    <citation type="submission" date="2021-02" db="EMBL/GenBank/DDBJ databases">
        <title>De Novo genome assembly of isolated myxobacteria.</title>
        <authorList>
            <person name="Stevens D.C."/>
        </authorList>
    </citation>
    <scope>NUCLEOTIDE SEQUENCE [LARGE SCALE GENOMIC DNA]</scope>
    <source>
        <strain evidence="11">SCPEA02</strain>
    </source>
</reference>
<feature type="domain" description="MacB-like periplasmic core" evidence="9">
    <location>
        <begin position="20"/>
        <end position="242"/>
    </location>
</feature>
<feature type="transmembrane region" description="Helical" evidence="7">
    <location>
        <begin position="363"/>
        <end position="389"/>
    </location>
</feature>